<dbReference type="AlphaFoldDB" id="A0AAV2S962"/>
<gene>
    <name evidence="1" type="ORF">MNOR_LOCUS34745</name>
</gene>
<name>A0AAV2S962_MEGNR</name>
<keyword evidence="2" id="KW-1185">Reference proteome</keyword>
<dbReference type="Proteomes" id="UP001497623">
    <property type="component" value="Unassembled WGS sequence"/>
</dbReference>
<reference evidence="1 2" key="1">
    <citation type="submission" date="2024-05" db="EMBL/GenBank/DDBJ databases">
        <authorList>
            <person name="Wallberg A."/>
        </authorList>
    </citation>
    <scope>NUCLEOTIDE SEQUENCE [LARGE SCALE GENOMIC DNA]</scope>
</reference>
<evidence type="ECO:0000313" key="2">
    <source>
        <dbReference type="Proteomes" id="UP001497623"/>
    </source>
</evidence>
<feature type="non-terminal residue" evidence="1">
    <location>
        <position position="113"/>
    </location>
</feature>
<dbReference type="EMBL" id="CAXKWB010054754">
    <property type="protein sequence ID" value="CAL4176094.1"/>
    <property type="molecule type" value="Genomic_DNA"/>
</dbReference>
<protein>
    <submittedName>
        <fullName evidence="1">Uncharacterized protein</fullName>
    </submittedName>
</protein>
<sequence>QGTEKMAEMEEEMKAVFKKNRWLDLEISCMGKNCYIKHNLSRVFKTLRGAGDNVTFTSNTAFNWTTCDPIFNKGCTFGGEAYSNNKMIQDTCMEFECRNQTWIFTGQTNDICK</sequence>
<evidence type="ECO:0000313" key="1">
    <source>
        <dbReference type="EMBL" id="CAL4176094.1"/>
    </source>
</evidence>
<accession>A0AAV2S962</accession>
<proteinExistence type="predicted"/>
<organism evidence="1 2">
    <name type="scientific">Meganyctiphanes norvegica</name>
    <name type="common">Northern krill</name>
    <name type="synonym">Thysanopoda norvegica</name>
    <dbReference type="NCBI Taxonomy" id="48144"/>
    <lineage>
        <taxon>Eukaryota</taxon>
        <taxon>Metazoa</taxon>
        <taxon>Ecdysozoa</taxon>
        <taxon>Arthropoda</taxon>
        <taxon>Crustacea</taxon>
        <taxon>Multicrustacea</taxon>
        <taxon>Malacostraca</taxon>
        <taxon>Eumalacostraca</taxon>
        <taxon>Eucarida</taxon>
        <taxon>Euphausiacea</taxon>
        <taxon>Euphausiidae</taxon>
        <taxon>Meganyctiphanes</taxon>
    </lineage>
</organism>
<comment type="caution">
    <text evidence="1">The sequence shown here is derived from an EMBL/GenBank/DDBJ whole genome shotgun (WGS) entry which is preliminary data.</text>
</comment>
<feature type="non-terminal residue" evidence="1">
    <location>
        <position position="1"/>
    </location>
</feature>